<proteinExistence type="predicted"/>
<evidence type="ECO:0000313" key="2">
    <source>
        <dbReference type="Proteomes" id="UP000056209"/>
    </source>
</evidence>
<dbReference type="GO" id="GO:0016874">
    <property type="term" value="F:ligase activity"/>
    <property type="evidence" value="ECO:0007669"/>
    <property type="project" value="UniProtKB-KW"/>
</dbReference>
<dbReference type="EMBL" id="BCMS01000006">
    <property type="protein sequence ID" value="GAQ23871.1"/>
    <property type="molecule type" value="Genomic_DNA"/>
</dbReference>
<keyword evidence="2" id="KW-1185">Reference proteome</keyword>
<accession>A0A100HNA0</accession>
<keyword evidence="1" id="KW-0436">Ligase</keyword>
<dbReference type="Proteomes" id="UP000056209">
    <property type="component" value="Unassembled WGS sequence"/>
</dbReference>
<sequence>MIITDRVIQDVRIRWLEPTDAAALRAIDHVIRKGRTSPAGRTTRYTLGTRHVHVLDGVATKAYVTGQKRVRTLSAAAWFEGRERAHWRRR</sequence>
<reference evidence="2" key="1">
    <citation type="submission" date="2015-11" db="EMBL/GenBank/DDBJ databases">
        <title>Draft Genome Sequence of the Radioresistant Bacterium Deinococcus grandis, Isolated from Freshwater Fish in Japan.</title>
        <authorList>
            <person name="Satoh K."/>
            <person name="Onodera T."/>
            <person name="Omoso K."/>
            <person name="Takeda-Yano K."/>
            <person name="Katayama T."/>
            <person name="Oono Y."/>
            <person name="Narumi I."/>
        </authorList>
    </citation>
    <scope>NUCLEOTIDE SEQUENCE [LARGE SCALE GENOMIC DNA]</scope>
    <source>
        <strain evidence="2">ATCC 43672</strain>
    </source>
</reference>
<evidence type="ECO:0000313" key="1">
    <source>
        <dbReference type="EMBL" id="GAQ23871.1"/>
    </source>
</evidence>
<comment type="caution">
    <text evidence="1">The sequence shown here is derived from an EMBL/GenBank/DDBJ whole genome shotgun (WGS) entry which is preliminary data.</text>
</comment>
<name>A0A100HNA0_9DEIO</name>
<gene>
    <name evidence="1" type="ORF">DEIGR_400004</name>
</gene>
<protein>
    <submittedName>
        <fullName evidence="1">UDP-N-acetylmuramoyl-L-alanyl-D-glutamate--2,6-diaminopimelate ligase, murE</fullName>
    </submittedName>
</protein>
<dbReference type="AlphaFoldDB" id="A0A100HNA0"/>
<organism evidence="1 2">
    <name type="scientific">Deinococcus grandis</name>
    <dbReference type="NCBI Taxonomy" id="57498"/>
    <lineage>
        <taxon>Bacteria</taxon>
        <taxon>Thermotogati</taxon>
        <taxon>Deinococcota</taxon>
        <taxon>Deinococci</taxon>
        <taxon>Deinococcales</taxon>
        <taxon>Deinococcaceae</taxon>
        <taxon>Deinococcus</taxon>
    </lineage>
</organism>
<dbReference type="RefSeq" id="WP_058979991.1">
    <property type="nucleotide sequence ID" value="NZ_BCMS01000006.1"/>
</dbReference>